<gene>
    <name evidence="1" type="ORF">Rain11_1019</name>
</gene>
<dbReference type="OrthoDB" id="982794at2"/>
<dbReference type="Proteomes" id="UP000233387">
    <property type="component" value="Unassembled WGS sequence"/>
</dbReference>
<protein>
    <submittedName>
        <fullName evidence="1">Uncharacterized protein</fullName>
    </submittedName>
</protein>
<name>A0A2N3II27_9BACT</name>
<evidence type="ECO:0000313" key="2">
    <source>
        <dbReference type="Proteomes" id="UP000233387"/>
    </source>
</evidence>
<comment type="caution">
    <text evidence="1">The sequence shown here is derived from an EMBL/GenBank/DDBJ whole genome shotgun (WGS) entry which is preliminary data.</text>
</comment>
<evidence type="ECO:0000313" key="1">
    <source>
        <dbReference type="EMBL" id="PKQ69954.1"/>
    </source>
</evidence>
<organism evidence="1 2">
    <name type="scientific">Raineya orbicola</name>
    <dbReference type="NCBI Taxonomy" id="2016530"/>
    <lineage>
        <taxon>Bacteria</taxon>
        <taxon>Pseudomonadati</taxon>
        <taxon>Bacteroidota</taxon>
        <taxon>Cytophagia</taxon>
        <taxon>Cytophagales</taxon>
        <taxon>Raineyaceae</taxon>
        <taxon>Raineya</taxon>
    </lineage>
</organism>
<accession>A0A2N3II27</accession>
<dbReference type="EMBL" id="NKXO01000013">
    <property type="protein sequence ID" value="PKQ69954.1"/>
    <property type="molecule type" value="Genomic_DNA"/>
</dbReference>
<sequence>MLQDLEQLQNHLQKHCEDFTPQALLSWEELRNYLLFFVKNLLHKAPERLLQVAYRLDLPENEFSEAFAKQDAEKIVEIILQRELKRLEFRKKYS</sequence>
<keyword evidence="2" id="KW-1185">Reference proteome</keyword>
<proteinExistence type="predicted"/>
<dbReference type="AlphaFoldDB" id="A0A2N3II27"/>
<reference evidence="1 2" key="1">
    <citation type="submission" date="2017-06" db="EMBL/GenBank/DDBJ databases">
        <title>Raineya orbicola gen. nov., sp. nov. a slightly thermophilic bacterium of the phylum Bacteroidetes and the description of Raineyaceae fam. nov.</title>
        <authorList>
            <person name="Albuquerque L."/>
            <person name="Polonia A.R.M."/>
            <person name="Barroso C."/>
            <person name="Froufe H.J.C."/>
            <person name="Lage O."/>
            <person name="Lobo-Da-Cunha A."/>
            <person name="Egas C."/>
            <person name="Da Costa M.S."/>
        </authorList>
    </citation>
    <scope>NUCLEOTIDE SEQUENCE [LARGE SCALE GENOMIC DNA]</scope>
    <source>
        <strain evidence="1 2">SPSPC-11</strain>
    </source>
</reference>
<dbReference type="RefSeq" id="WP_101358286.1">
    <property type="nucleotide sequence ID" value="NZ_NKXO01000013.1"/>
</dbReference>